<dbReference type="Pfam" id="PF04937">
    <property type="entry name" value="DUF659"/>
    <property type="match status" value="1"/>
</dbReference>
<dbReference type="InterPro" id="IPR012337">
    <property type="entry name" value="RNaseH-like_sf"/>
</dbReference>
<proteinExistence type="predicted"/>
<reference evidence="2 3" key="1">
    <citation type="journal article" date="2012" name="Science">
        <title>The Paleozoic origin of enzymatic lignin decomposition reconstructed from 31 fungal genomes.</title>
        <authorList>
            <person name="Floudas D."/>
            <person name="Binder M."/>
            <person name="Riley R."/>
            <person name="Barry K."/>
            <person name="Blanchette R.A."/>
            <person name="Henrissat B."/>
            <person name="Martinez A.T."/>
            <person name="Otillar R."/>
            <person name="Spatafora J.W."/>
            <person name="Yadav J.S."/>
            <person name="Aerts A."/>
            <person name="Benoit I."/>
            <person name="Boyd A."/>
            <person name="Carlson A."/>
            <person name="Copeland A."/>
            <person name="Coutinho P.M."/>
            <person name="de Vries R.P."/>
            <person name="Ferreira P."/>
            <person name="Findley K."/>
            <person name="Foster B."/>
            <person name="Gaskell J."/>
            <person name="Glotzer D."/>
            <person name="Gorecki P."/>
            <person name="Heitman J."/>
            <person name="Hesse C."/>
            <person name="Hori C."/>
            <person name="Igarashi K."/>
            <person name="Jurgens J.A."/>
            <person name="Kallen N."/>
            <person name="Kersten P."/>
            <person name="Kohler A."/>
            <person name="Kuees U."/>
            <person name="Kumar T.K.A."/>
            <person name="Kuo A."/>
            <person name="LaButti K."/>
            <person name="Larrondo L.F."/>
            <person name="Lindquist E."/>
            <person name="Ling A."/>
            <person name="Lombard V."/>
            <person name="Lucas S."/>
            <person name="Lundell T."/>
            <person name="Martin R."/>
            <person name="McLaughlin D.J."/>
            <person name="Morgenstern I."/>
            <person name="Morin E."/>
            <person name="Murat C."/>
            <person name="Nagy L.G."/>
            <person name="Nolan M."/>
            <person name="Ohm R.A."/>
            <person name="Patyshakuliyeva A."/>
            <person name="Rokas A."/>
            <person name="Ruiz-Duenas F.J."/>
            <person name="Sabat G."/>
            <person name="Salamov A."/>
            <person name="Samejima M."/>
            <person name="Schmutz J."/>
            <person name="Slot J.C."/>
            <person name="St John F."/>
            <person name="Stenlid J."/>
            <person name="Sun H."/>
            <person name="Sun S."/>
            <person name="Syed K."/>
            <person name="Tsang A."/>
            <person name="Wiebenga A."/>
            <person name="Young D."/>
            <person name="Pisabarro A."/>
            <person name="Eastwood D.C."/>
            <person name="Martin F."/>
            <person name="Cullen D."/>
            <person name="Grigoriev I.V."/>
            <person name="Hibbett D.S."/>
        </authorList>
    </citation>
    <scope>NUCLEOTIDE SEQUENCE [LARGE SCALE GENOMIC DNA]</scope>
    <source>
        <strain evidence="2 3">MD-104</strain>
    </source>
</reference>
<gene>
    <name evidence="2" type="ORF">WOLCODRAFT_18145</name>
</gene>
<organism evidence="2 3">
    <name type="scientific">Wolfiporia cocos (strain MD-104)</name>
    <name type="common">Brown rot fungus</name>
    <dbReference type="NCBI Taxonomy" id="742152"/>
    <lineage>
        <taxon>Eukaryota</taxon>
        <taxon>Fungi</taxon>
        <taxon>Dikarya</taxon>
        <taxon>Basidiomycota</taxon>
        <taxon>Agaricomycotina</taxon>
        <taxon>Agaricomycetes</taxon>
        <taxon>Polyporales</taxon>
        <taxon>Phaeolaceae</taxon>
        <taxon>Wolfiporia</taxon>
    </lineage>
</organism>
<protein>
    <recommendedName>
        <fullName evidence="1">DUF659 domain-containing protein</fullName>
    </recommendedName>
</protein>
<keyword evidence="3" id="KW-1185">Reference proteome</keyword>
<dbReference type="Proteomes" id="UP000218811">
    <property type="component" value="Unassembled WGS sequence"/>
</dbReference>
<sequence length="237" mass="26253">MDLNDASHVIKDVGVSNISAVVLDNTGNTHKAHELLCQDHEHILNLQDACHEMNLAVGQISELPEFKEVIADIRAIIAFLNKSTYVREHLYDARKVHKITHGLTSIGETHFSSLTWAAFSLHQCLPALRTIIGNPDLAIRIDALLDLSKFIAVTIPYARAIKCLESTHTPTDVYLFWLAVISQLDSLFANDGSRLLVQTTEAIHTITNCRFNGIINNAPTDIYVVAFFLDPCQGLGI</sequence>
<dbReference type="EMBL" id="KB468135">
    <property type="protein sequence ID" value="PCH43088.1"/>
    <property type="molecule type" value="Genomic_DNA"/>
</dbReference>
<dbReference type="OrthoDB" id="2801221at2759"/>
<evidence type="ECO:0000313" key="3">
    <source>
        <dbReference type="Proteomes" id="UP000218811"/>
    </source>
</evidence>
<evidence type="ECO:0000313" key="2">
    <source>
        <dbReference type="EMBL" id="PCH43088.1"/>
    </source>
</evidence>
<dbReference type="InterPro" id="IPR007021">
    <property type="entry name" value="DUF659"/>
</dbReference>
<dbReference type="AlphaFoldDB" id="A0A2H3JYX7"/>
<accession>A0A2H3JYX7</accession>
<name>A0A2H3JYX7_WOLCO</name>
<feature type="domain" description="DUF659" evidence="1">
    <location>
        <begin position="7"/>
        <end position="76"/>
    </location>
</feature>
<dbReference type="SUPFAM" id="SSF53098">
    <property type="entry name" value="Ribonuclease H-like"/>
    <property type="match status" value="1"/>
</dbReference>
<dbReference type="OMA" id="PDIVHFI"/>
<evidence type="ECO:0000259" key="1">
    <source>
        <dbReference type="Pfam" id="PF04937"/>
    </source>
</evidence>